<evidence type="ECO:0000313" key="3">
    <source>
        <dbReference type="Proteomes" id="UP000094527"/>
    </source>
</evidence>
<organism evidence="2 3">
    <name type="scientific">Orchesella cincta</name>
    <name type="common">Springtail</name>
    <name type="synonym">Podura cincta</name>
    <dbReference type="NCBI Taxonomy" id="48709"/>
    <lineage>
        <taxon>Eukaryota</taxon>
        <taxon>Metazoa</taxon>
        <taxon>Ecdysozoa</taxon>
        <taxon>Arthropoda</taxon>
        <taxon>Hexapoda</taxon>
        <taxon>Collembola</taxon>
        <taxon>Entomobryomorpha</taxon>
        <taxon>Entomobryoidea</taxon>
        <taxon>Orchesellidae</taxon>
        <taxon>Orchesellinae</taxon>
        <taxon>Orchesella</taxon>
    </lineage>
</organism>
<feature type="signal peptide" evidence="1">
    <location>
        <begin position="1"/>
        <end position="27"/>
    </location>
</feature>
<sequence>MHPFSKNLLVLMLLILMFGGEHRSVDGNYTAREMSHVHRQPCRSSGPDCDEDHTGKSVDCMTACAMIKRGDIITKRCEADIAIWKDPDGTFKCIKDKECYCNEDNCNKPKDFGRSGVMILILLNASGWRKDFVPATFILSWIMILVAC</sequence>
<comment type="caution">
    <text evidence="2">The sequence shown here is derived from an EMBL/GenBank/DDBJ whole genome shotgun (WGS) entry which is preliminary data.</text>
</comment>
<keyword evidence="3" id="KW-1185">Reference proteome</keyword>
<feature type="chain" id="PRO_5008903837" evidence="1">
    <location>
        <begin position="28"/>
        <end position="148"/>
    </location>
</feature>
<gene>
    <name evidence="2" type="ORF">Ocin01_15912</name>
</gene>
<proteinExistence type="predicted"/>
<protein>
    <submittedName>
        <fullName evidence="2">Uncharacterized protein</fullName>
    </submittedName>
</protein>
<accession>A0A1D2MCU1</accession>
<keyword evidence="1" id="KW-0732">Signal</keyword>
<dbReference type="AlphaFoldDB" id="A0A1D2MCU1"/>
<dbReference type="EMBL" id="LJIJ01001795">
    <property type="protein sequence ID" value="ODM90783.1"/>
    <property type="molecule type" value="Genomic_DNA"/>
</dbReference>
<name>A0A1D2MCU1_ORCCI</name>
<evidence type="ECO:0000313" key="2">
    <source>
        <dbReference type="EMBL" id="ODM90783.1"/>
    </source>
</evidence>
<reference evidence="2 3" key="1">
    <citation type="journal article" date="2016" name="Genome Biol. Evol.">
        <title>Gene Family Evolution Reflects Adaptation to Soil Environmental Stressors in the Genome of the Collembolan Orchesella cincta.</title>
        <authorList>
            <person name="Faddeeva-Vakhrusheva A."/>
            <person name="Derks M.F."/>
            <person name="Anvar S.Y."/>
            <person name="Agamennone V."/>
            <person name="Suring W."/>
            <person name="Smit S."/>
            <person name="van Straalen N.M."/>
            <person name="Roelofs D."/>
        </authorList>
    </citation>
    <scope>NUCLEOTIDE SEQUENCE [LARGE SCALE GENOMIC DNA]</scope>
    <source>
        <tissue evidence="2">Mixed pool</tissue>
    </source>
</reference>
<evidence type="ECO:0000256" key="1">
    <source>
        <dbReference type="SAM" id="SignalP"/>
    </source>
</evidence>
<dbReference type="Proteomes" id="UP000094527">
    <property type="component" value="Unassembled WGS sequence"/>
</dbReference>